<protein>
    <submittedName>
        <fullName evidence="5">C4-dicarboxylate-binding protein DctB</fullName>
    </submittedName>
    <submittedName>
        <fullName evidence="4">TRAP transporter solute receptor, DctP family</fullName>
    </submittedName>
</protein>
<gene>
    <name evidence="4" type="ORF">DEACI_1843</name>
    <name evidence="5" type="ORF">DEACI_3008</name>
</gene>
<dbReference type="PANTHER" id="PTHR33376:SF7">
    <property type="entry name" value="C4-DICARBOXYLATE-BINDING PROTEIN DCTB"/>
    <property type="match status" value="1"/>
</dbReference>
<keyword evidence="2" id="KW-0813">Transport</keyword>
<dbReference type="GO" id="GO:0030288">
    <property type="term" value="C:outer membrane-bounded periplasmic space"/>
    <property type="evidence" value="ECO:0007669"/>
    <property type="project" value="InterPro"/>
</dbReference>
<comment type="similarity">
    <text evidence="1">Belongs to the bacterial solute-binding protein 7 family.</text>
</comment>
<dbReference type="NCBIfam" id="TIGR00787">
    <property type="entry name" value="dctP"/>
    <property type="match status" value="1"/>
</dbReference>
<name>A0A8S0X4Y8_9FIRM</name>
<evidence type="ECO:0000313" key="6">
    <source>
        <dbReference type="Proteomes" id="UP001071230"/>
    </source>
</evidence>
<dbReference type="Proteomes" id="UP001071230">
    <property type="component" value="Unassembled WGS sequence"/>
</dbReference>
<proteinExistence type="inferred from homology"/>
<dbReference type="EMBL" id="LR746496">
    <property type="protein sequence ID" value="CAA7601190.1"/>
    <property type="molecule type" value="Genomic_DNA"/>
</dbReference>
<dbReference type="PANTHER" id="PTHR33376">
    <property type="match status" value="1"/>
</dbReference>
<keyword evidence="6" id="KW-1185">Reference proteome</keyword>
<dbReference type="Pfam" id="PF03480">
    <property type="entry name" value="DctP"/>
    <property type="match status" value="1"/>
</dbReference>
<dbReference type="AlphaFoldDB" id="A0A8S0X4Y8"/>
<dbReference type="Gene3D" id="3.40.190.170">
    <property type="entry name" value="Bacterial extracellular solute-binding protein, family 7"/>
    <property type="match status" value="1"/>
</dbReference>
<sequence length="353" mass="39472">MSRQIGEGGNVRKTGILTLTVIFLTVIILALSGCSARVVDHQQVAKNEEIVIKFSHVTAADSPKGLAATRFADLVRQRTGGYVEVQVFPNSTLYKDGEEFDALNRGAVQMLAPATSKLSGMFPDWQLLDLPYAFPNLTYIHQLMEGPVGKKLLAQLQTRKMLGLAMWDNGFKEFTNNKRPLVRPRDFQGLRFRVMPSQVLVDQFAAVGASAYPMPFNDVGQALATGMVDGEENTISNIYTQRFDRSQKYLTLSDHGYLGYVVLTNVDFWNSLPAWVQKVLRDTLAEVTVWERAEAKKVNEEQLKVMDKQGKVKIQHLTPAEKEALQKAFRPAYEHLSEEIGRSLVRSVQPGAP</sequence>
<dbReference type="PIRSF" id="PIRSF006470">
    <property type="entry name" value="DctB"/>
    <property type="match status" value="1"/>
</dbReference>
<dbReference type="EMBL" id="CDGJ01000082">
    <property type="protein sequence ID" value="CEJ08531.1"/>
    <property type="molecule type" value="Genomic_DNA"/>
</dbReference>
<evidence type="ECO:0000313" key="4">
    <source>
        <dbReference type="EMBL" id="CAA7601190.1"/>
    </source>
</evidence>
<reference evidence="4" key="2">
    <citation type="submission" date="2020-01" db="EMBL/GenBank/DDBJ databases">
        <authorList>
            <person name="Hornung B."/>
        </authorList>
    </citation>
    <scope>NUCLEOTIDE SEQUENCE</scope>
    <source>
        <strain evidence="4">PacBioINE</strain>
    </source>
</reference>
<dbReference type="PROSITE" id="PS51257">
    <property type="entry name" value="PROKAR_LIPOPROTEIN"/>
    <property type="match status" value="1"/>
</dbReference>
<dbReference type="InterPro" id="IPR004682">
    <property type="entry name" value="TRAP_DctP"/>
</dbReference>
<accession>A0A8S0X4Y8</accession>
<evidence type="ECO:0000313" key="5">
    <source>
        <dbReference type="EMBL" id="CEJ08531.1"/>
    </source>
</evidence>
<organism evidence="4">
    <name type="scientific">Acididesulfobacillus acetoxydans</name>
    <dbReference type="NCBI Taxonomy" id="1561005"/>
    <lineage>
        <taxon>Bacteria</taxon>
        <taxon>Bacillati</taxon>
        <taxon>Bacillota</taxon>
        <taxon>Clostridia</taxon>
        <taxon>Eubacteriales</taxon>
        <taxon>Peptococcaceae</taxon>
        <taxon>Acididesulfobacillus</taxon>
    </lineage>
</organism>
<evidence type="ECO:0000256" key="3">
    <source>
        <dbReference type="ARBA" id="ARBA00022729"/>
    </source>
</evidence>
<evidence type="ECO:0000256" key="1">
    <source>
        <dbReference type="ARBA" id="ARBA00009023"/>
    </source>
</evidence>
<dbReference type="Proteomes" id="UP000836597">
    <property type="component" value="Chromosome"/>
</dbReference>
<dbReference type="CDD" id="cd13674">
    <property type="entry name" value="PBP2_TRAP_SBP_like_1"/>
    <property type="match status" value="1"/>
</dbReference>
<dbReference type="KEGG" id="aacx:DEACI_1843"/>
<dbReference type="InterPro" id="IPR038404">
    <property type="entry name" value="TRAP_DctP_sf"/>
</dbReference>
<reference evidence="5" key="1">
    <citation type="submission" date="2014-11" db="EMBL/GenBank/DDBJ databases">
        <authorList>
            <person name="Hornung B.V."/>
        </authorList>
    </citation>
    <scope>NUCLEOTIDE SEQUENCE</scope>
    <source>
        <strain evidence="5">INE</strain>
    </source>
</reference>
<dbReference type="InterPro" id="IPR018389">
    <property type="entry name" value="DctP_fam"/>
</dbReference>
<dbReference type="NCBIfam" id="NF037995">
    <property type="entry name" value="TRAP_S1"/>
    <property type="match status" value="1"/>
</dbReference>
<keyword evidence="4" id="KW-0675">Receptor</keyword>
<evidence type="ECO:0000256" key="2">
    <source>
        <dbReference type="ARBA" id="ARBA00022448"/>
    </source>
</evidence>
<dbReference type="GO" id="GO:0055085">
    <property type="term" value="P:transmembrane transport"/>
    <property type="evidence" value="ECO:0007669"/>
    <property type="project" value="InterPro"/>
</dbReference>
<keyword evidence="3" id="KW-0732">Signal</keyword>